<evidence type="ECO:0000256" key="7">
    <source>
        <dbReference type="ARBA" id="ARBA00022490"/>
    </source>
</evidence>
<protein>
    <recommendedName>
        <fullName evidence="5">Snurportin-1</fullName>
    </recommendedName>
</protein>
<dbReference type="GO" id="GO:0005634">
    <property type="term" value="C:nucleus"/>
    <property type="evidence" value="ECO:0007669"/>
    <property type="project" value="UniProtKB-SubCell"/>
</dbReference>
<evidence type="ECO:0000256" key="6">
    <source>
        <dbReference type="ARBA" id="ARBA00022448"/>
    </source>
</evidence>
<evidence type="ECO:0000313" key="14">
    <source>
        <dbReference type="Proteomes" id="UP000009168"/>
    </source>
</evidence>
<dbReference type="EMBL" id="GG662536">
    <property type="protein sequence ID" value="EAR85666.1"/>
    <property type="molecule type" value="Genomic_DNA"/>
</dbReference>
<evidence type="ECO:0000256" key="8">
    <source>
        <dbReference type="ARBA" id="ARBA00022884"/>
    </source>
</evidence>
<keyword evidence="7" id="KW-0963">Cytoplasm</keyword>
<keyword evidence="9" id="KW-0539">Nucleus</keyword>
<reference evidence="14" key="1">
    <citation type="journal article" date="2006" name="PLoS Biol.">
        <title>Macronuclear genome sequence of the ciliate Tetrahymena thermophila, a model eukaryote.</title>
        <authorList>
            <person name="Eisen J.A."/>
            <person name="Coyne R.S."/>
            <person name="Wu M."/>
            <person name="Wu D."/>
            <person name="Thiagarajan M."/>
            <person name="Wortman J.R."/>
            <person name="Badger J.H."/>
            <person name="Ren Q."/>
            <person name="Amedeo P."/>
            <person name="Jones K.M."/>
            <person name="Tallon L.J."/>
            <person name="Delcher A.L."/>
            <person name="Salzberg S.L."/>
            <person name="Silva J.C."/>
            <person name="Haas B.J."/>
            <person name="Majoros W.H."/>
            <person name="Farzad M."/>
            <person name="Carlton J.M."/>
            <person name="Smith R.K. Jr."/>
            <person name="Garg J."/>
            <person name="Pearlman R.E."/>
            <person name="Karrer K.M."/>
            <person name="Sun L."/>
            <person name="Manning G."/>
            <person name="Elde N.C."/>
            <person name="Turkewitz A.P."/>
            <person name="Asai D.J."/>
            <person name="Wilkes D.E."/>
            <person name="Wang Y."/>
            <person name="Cai H."/>
            <person name="Collins K."/>
            <person name="Stewart B.A."/>
            <person name="Lee S.R."/>
            <person name="Wilamowska K."/>
            <person name="Weinberg Z."/>
            <person name="Ruzzo W.L."/>
            <person name="Wloga D."/>
            <person name="Gaertig J."/>
            <person name="Frankel J."/>
            <person name="Tsao C.-C."/>
            <person name="Gorovsky M.A."/>
            <person name="Keeling P.J."/>
            <person name="Waller R.F."/>
            <person name="Patron N.J."/>
            <person name="Cherry J.M."/>
            <person name="Stover N.A."/>
            <person name="Krieger C.J."/>
            <person name="del Toro C."/>
            <person name="Ryder H.F."/>
            <person name="Williamson S.C."/>
            <person name="Barbeau R.A."/>
            <person name="Hamilton E.P."/>
            <person name="Orias E."/>
        </authorList>
    </citation>
    <scope>NUCLEOTIDE SEQUENCE [LARGE SCALE GENOMIC DNA]</scope>
    <source>
        <strain evidence="14">SB210</strain>
    </source>
</reference>
<evidence type="ECO:0000256" key="4">
    <source>
        <dbReference type="ARBA" id="ARBA00007540"/>
    </source>
</evidence>
<dbReference type="OMA" id="LICDENY"/>
<evidence type="ECO:0000313" key="13">
    <source>
        <dbReference type="EMBL" id="EAR85666.1"/>
    </source>
</evidence>
<dbReference type="Proteomes" id="UP000009168">
    <property type="component" value="Unassembled WGS sequence"/>
</dbReference>
<dbReference type="eggNOG" id="KOG3132">
    <property type="taxonomic scope" value="Eukaryota"/>
</dbReference>
<keyword evidence="6" id="KW-0813">Transport</keyword>
<evidence type="ECO:0000256" key="2">
    <source>
        <dbReference type="ARBA" id="ARBA00004123"/>
    </source>
</evidence>
<feature type="coiled-coil region" evidence="10">
    <location>
        <begin position="43"/>
        <end position="79"/>
    </location>
</feature>
<evidence type="ECO:0000256" key="1">
    <source>
        <dbReference type="ARBA" id="ARBA00003975"/>
    </source>
</evidence>
<dbReference type="GO" id="GO:0003723">
    <property type="term" value="F:RNA binding"/>
    <property type="evidence" value="ECO:0007669"/>
    <property type="project" value="UniProtKB-KW"/>
</dbReference>
<dbReference type="SUPFAM" id="SSF56091">
    <property type="entry name" value="DNA ligase/mRNA capping enzyme, catalytic domain"/>
    <property type="match status" value="1"/>
</dbReference>
<dbReference type="HOGENOM" id="CLU_523293_0_0_1"/>
<dbReference type="GeneID" id="7831468"/>
<feature type="domain" description="Snurportin-1 m3G cap-binding" evidence="12">
    <location>
        <begin position="155"/>
        <end position="325"/>
    </location>
</feature>
<dbReference type="GO" id="GO:0061015">
    <property type="term" value="P:snRNA import into nucleus"/>
    <property type="evidence" value="ECO:0007669"/>
    <property type="project" value="InterPro"/>
</dbReference>
<evidence type="ECO:0000259" key="12">
    <source>
        <dbReference type="Pfam" id="PF21974"/>
    </source>
</evidence>
<dbReference type="InterPro" id="IPR047857">
    <property type="entry name" value="Snurportin1_C"/>
</dbReference>
<accession>I7LTQ5</accession>
<feature type="compositionally biased region" description="Polar residues" evidence="11">
    <location>
        <begin position="111"/>
        <end position="125"/>
    </location>
</feature>
<comment type="function">
    <text evidence="1">Functions as an U snRNP-specific nuclear import adapter. Involved in the trimethylguanosine (m3G)-cap-dependent nuclear import of U snRNPs. Binds specifically to the terminal m3G-cap U snRNAs.</text>
</comment>
<dbReference type="GO" id="GO:0005737">
    <property type="term" value="C:cytoplasm"/>
    <property type="evidence" value="ECO:0007669"/>
    <property type="project" value="UniProtKB-SubCell"/>
</dbReference>
<dbReference type="AlphaFoldDB" id="I7LTQ5"/>
<proteinExistence type="inferred from homology"/>
<evidence type="ECO:0000256" key="5">
    <source>
        <dbReference type="ARBA" id="ARBA00016034"/>
    </source>
</evidence>
<dbReference type="RefSeq" id="XP_001033329.1">
    <property type="nucleotide sequence ID" value="XM_001033329.3"/>
</dbReference>
<dbReference type="OrthoDB" id="364737at2759"/>
<comment type="subcellular location">
    <subcellularLocation>
        <location evidence="3">Cytoplasm</location>
    </subcellularLocation>
    <subcellularLocation>
        <location evidence="2">Nucleus</location>
    </subcellularLocation>
</comment>
<name>I7LTQ5_TETTS</name>
<gene>
    <name evidence="13" type="ORF">TTHERM_00420740</name>
</gene>
<keyword evidence="8" id="KW-0694">RNA-binding</keyword>
<feature type="region of interest" description="Disordered" evidence="11">
    <location>
        <begin position="93"/>
        <end position="143"/>
    </location>
</feature>
<feature type="compositionally biased region" description="Basic and acidic residues" evidence="11">
    <location>
        <begin position="128"/>
        <end position="139"/>
    </location>
</feature>
<dbReference type="Pfam" id="PF21974">
    <property type="entry name" value="SPN1_m3Gcap_bd"/>
    <property type="match status" value="1"/>
</dbReference>
<dbReference type="Gene3D" id="3.30.470.30">
    <property type="entry name" value="DNA ligase/mRNA capping enzyme"/>
    <property type="match status" value="1"/>
</dbReference>
<evidence type="ECO:0000256" key="3">
    <source>
        <dbReference type="ARBA" id="ARBA00004496"/>
    </source>
</evidence>
<dbReference type="PANTHER" id="PTHR13403:SF6">
    <property type="entry name" value="SNURPORTIN-1"/>
    <property type="match status" value="1"/>
</dbReference>
<evidence type="ECO:0000256" key="9">
    <source>
        <dbReference type="ARBA" id="ARBA00023242"/>
    </source>
</evidence>
<evidence type="ECO:0000256" key="11">
    <source>
        <dbReference type="SAM" id="MobiDB-lite"/>
    </source>
</evidence>
<dbReference type="InterPro" id="IPR017336">
    <property type="entry name" value="Snurportin-1"/>
</dbReference>
<evidence type="ECO:0000256" key="10">
    <source>
        <dbReference type="SAM" id="Coils"/>
    </source>
</evidence>
<dbReference type="CDD" id="cd09232">
    <property type="entry name" value="Snurportin-1_C"/>
    <property type="match status" value="1"/>
</dbReference>
<dbReference type="PANTHER" id="PTHR13403">
    <property type="entry name" value="SNURPORTIN1 RNUT1 PROTEIN RNA, U TRANSPORTER 1"/>
    <property type="match status" value="1"/>
</dbReference>
<keyword evidence="14" id="KW-1185">Reference proteome</keyword>
<keyword evidence="10" id="KW-0175">Coiled coil</keyword>
<organism evidence="13 14">
    <name type="scientific">Tetrahymena thermophila (strain SB210)</name>
    <dbReference type="NCBI Taxonomy" id="312017"/>
    <lineage>
        <taxon>Eukaryota</taxon>
        <taxon>Sar</taxon>
        <taxon>Alveolata</taxon>
        <taxon>Ciliophora</taxon>
        <taxon>Intramacronucleata</taxon>
        <taxon>Oligohymenophorea</taxon>
        <taxon>Hymenostomatida</taxon>
        <taxon>Tetrahymenina</taxon>
        <taxon>Tetrahymenidae</taxon>
        <taxon>Tetrahymena</taxon>
    </lineage>
</organism>
<comment type="similarity">
    <text evidence="4">Belongs to the snurportin family.</text>
</comment>
<dbReference type="KEGG" id="tet:TTHERM_00420740"/>
<sequence>MMQMDKNREVIDDHNQFLERKRQLFNLYQQRNRNRILKKSRQLFRLISEQQKLEQKNEEQELEDLIDAMDIEANNIKQNESNNKTDEINQNLQNNPVINEEPNSRDDQKFENQGNFFAQPQLSKSQQRKLERERNKQEQNQKLAQQYRKEIQSLMVQPQYMIEIPDDIGPNYFVMPRPTGKRCLVITQNQFTTSRDKNGILIHNFQSILPGGSKLGEKSKFYSILDCIFNEEQQTYYIMDVIIYKDLNMAENSTDMRFFWIQQKFSQNEFQDISDCNQFKFKIVPKQICTRSSFKEVYQCKFDFQKDGILFIHKDTDYKGGIHPNFLFWKDTNFENSPFKKIPLSITSSEQNALPKVTAHLICDENYCLGTLDNYILYQLSSEERKIYGVQPYMIVKVEISTIKLTPFQTQLLQEFESYPHEIEPQKKDSNAIEEEIKLKKNWVFVEDLNIIEVIDPNQIYASANNKDSSSQQINEEVDNLNLCPDSLSQLVFEYKLITNPISFSQICERIDIELESSDEQ</sequence>
<dbReference type="InParanoid" id="I7LTQ5"/>
<dbReference type="STRING" id="312017.I7LTQ5"/>